<sequence length="415" mass="46025">MFVEIVTTGSELLLGEIINDNSRFLSEELNKLGYFVIYHTTVGDNPQRMEEVLQTAISRADIIITTGGLGPTQGDMTKEIAAKVLHLPMEYHPELEEQIRRWFCHRHRSMSPNNERQAMAAKGAYIFTNEAGTAPGMAIHQNGKLIVHLPGPPREMRWMYEHRLKLYLLENFGSQGCIKSLILKVYDMGESDMEQAVMDLVKGQSNPTLALYAKPGYVELRITARAATEEAAAALLRPMEYQLQQRLHRSVIAYNKETMAEVLGRTLLSARRTVSCAESCTGGLLGSYITDVPGSSAYFLGSAVTYCDTVKHHILGVSTDTLEQFSAVSEQTAGEMARGSRSLYHADIAISTTGIAGPEGGTEEKPVGLVYTGIDGPWGMKVYKDIYVGDRPEVKRRAAIRAMYYAVVYLLENKE</sequence>
<comment type="similarity">
    <text evidence="1">Belongs to the CinA family.</text>
</comment>
<dbReference type="Gene3D" id="3.90.950.20">
    <property type="entry name" value="CinA-like"/>
    <property type="match status" value="1"/>
</dbReference>
<evidence type="ECO:0000313" key="3">
    <source>
        <dbReference type="EMBL" id="SDM46704.1"/>
    </source>
</evidence>
<dbReference type="NCBIfam" id="TIGR00199">
    <property type="entry name" value="PncC_domain"/>
    <property type="match status" value="1"/>
</dbReference>
<dbReference type="NCBIfam" id="TIGR00177">
    <property type="entry name" value="molyb_syn"/>
    <property type="match status" value="1"/>
</dbReference>
<proteinExistence type="inferred from homology"/>
<dbReference type="PANTHER" id="PTHR13939">
    <property type="entry name" value="NICOTINAMIDE-NUCLEOTIDE AMIDOHYDROLASE PNCC"/>
    <property type="match status" value="1"/>
</dbReference>
<dbReference type="STRING" id="349095.SAMN05660299_00930"/>
<dbReference type="InterPro" id="IPR008135">
    <property type="entry name" value="Competence-induced_CinA"/>
</dbReference>
<dbReference type="OrthoDB" id="9801454at2"/>
<dbReference type="Pfam" id="PF00994">
    <property type="entry name" value="MoCF_biosynth"/>
    <property type="match status" value="1"/>
</dbReference>
<organism evidence="3 4">
    <name type="scientific">Megasphaera paucivorans</name>
    <dbReference type="NCBI Taxonomy" id="349095"/>
    <lineage>
        <taxon>Bacteria</taxon>
        <taxon>Bacillati</taxon>
        <taxon>Bacillota</taxon>
        <taxon>Negativicutes</taxon>
        <taxon>Veillonellales</taxon>
        <taxon>Veillonellaceae</taxon>
        <taxon>Megasphaera</taxon>
    </lineage>
</organism>
<evidence type="ECO:0000313" key="4">
    <source>
        <dbReference type="Proteomes" id="UP000199309"/>
    </source>
</evidence>
<dbReference type="Pfam" id="PF18146">
    <property type="entry name" value="CinA_KH"/>
    <property type="match status" value="1"/>
</dbReference>
<dbReference type="NCBIfam" id="TIGR00200">
    <property type="entry name" value="cinA_nterm"/>
    <property type="match status" value="1"/>
</dbReference>
<dbReference type="InterPro" id="IPR036425">
    <property type="entry name" value="MoaB/Mog-like_dom_sf"/>
</dbReference>
<dbReference type="Pfam" id="PF02464">
    <property type="entry name" value="CinA"/>
    <property type="match status" value="1"/>
</dbReference>
<evidence type="ECO:0000256" key="1">
    <source>
        <dbReference type="HAMAP-Rule" id="MF_00226"/>
    </source>
</evidence>
<dbReference type="Proteomes" id="UP000199309">
    <property type="component" value="Unassembled WGS sequence"/>
</dbReference>
<dbReference type="InterPro" id="IPR036653">
    <property type="entry name" value="CinA-like_C"/>
</dbReference>
<gene>
    <name evidence="1" type="primary">cinA</name>
    <name evidence="3" type="ORF">SAMN05660299_00930</name>
</gene>
<dbReference type="PANTHER" id="PTHR13939:SF0">
    <property type="entry name" value="NMN AMIDOHYDROLASE-LIKE PROTEIN YFAY"/>
    <property type="match status" value="1"/>
</dbReference>
<keyword evidence="4" id="KW-1185">Reference proteome</keyword>
<dbReference type="EMBL" id="FNHQ01000007">
    <property type="protein sequence ID" value="SDM46704.1"/>
    <property type="molecule type" value="Genomic_DNA"/>
</dbReference>
<dbReference type="PIRSF" id="PIRSF006728">
    <property type="entry name" value="CinA"/>
    <property type="match status" value="1"/>
</dbReference>
<dbReference type="InterPro" id="IPR001453">
    <property type="entry name" value="MoaB/Mog_dom"/>
</dbReference>
<dbReference type="SUPFAM" id="SSF142433">
    <property type="entry name" value="CinA-like"/>
    <property type="match status" value="1"/>
</dbReference>
<dbReference type="RefSeq" id="WP_091648606.1">
    <property type="nucleotide sequence ID" value="NZ_FNHQ01000007.1"/>
</dbReference>
<dbReference type="NCBIfam" id="NF001813">
    <property type="entry name" value="PRK00549.1"/>
    <property type="match status" value="1"/>
</dbReference>
<reference evidence="3 4" key="1">
    <citation type="submission" date="2016-10" db="EMBL/GenBank/DDBJ databases">
        <authorList>
            <person name="de Groot N.N."/>
        </authorList>
    </citation>
    <scope>NUCLEOTIDE SEQUENCE [LARGE SCALE GENOMIC DNA]</scope>
    <source>
        <strain evidence="3 4">DSM 16981</strain>
    </source>
</reference>
<accession>A0A1G9TGT3</accession>
<dbReference type="SUPFAM" id="SSF53218">
    <property type="entry name" value="Molybdenum cofactor biosynthesis proteins"/>
    <property type="match status" value="1"/>
</dbReference>
<evidence type="ECO:0000259" key="2">
    <source>
        <dbReference type="SMART" id="SM00852"/>
    </source>
</evidence>
<dbReference type="InterPro" id="IPR050101">
    <property type="entry name" value="CinA"/>
</dbReference>
<dbReference type="HAMAP" id="MF_00226_B">
    <property type="entry name" value="CinA_B"/>
    <property type="match status" value="1"/>
</dbReference>
<name>A0A1G9TGT3_9FIRM</name>
<dbReference type="CDD" id="cd00885">
    <property type="entry name" value="cinA"/>
    <property type="match status" value="1"/>
</dbReference>
<dbReference type="Gene3D" id="3.30.70.2860">
    <property type="match status" value="1"/>
</dbReference>
<dbReference type="AlphaFoldDB" id="A0A1G9TGT3"/>
<dbReference type="Gene3D" id="3.40.980.10">
    <property type="entry name" value="MoaB/Mog-like domain"/>
    <property type="match status" value="1"/>
</dbReference>
<feature type="domain" description="MoaB/Mog" evidence="2">
    <location>
        <begin position="4"/>
        <end position="171"/>
    </location>
</feature>
<dbReference type="InterPro" id="IPR008136">
    <property type="entry name" value="CinA_C"/>
</dbReference>
<dbReference type="InterPro" id="IPR041424">
    <property type="entry name" value="CinA_KH"/>
</dbReference>
<dbReference type="SMART" id="SM00852">
    <property type="entry name" value="MoCF_biosynth"/>
    <property type="match status" value="1"/>
</dbReference>
<protein>
    <recommendedName>
        <fullName evidence="1">Putative competence-damage inducible protein</fullName>
    </recommendedName>
</protein>